<evidence type="ECO:0000313" key="1">
    <source>
        <dbReference type="EMBL" id="CAI6342422.1"/>
    </source>
</evidence>
<dbReference type="AlphaFoldDB" id="A0A9W4UXA8"/>
<proteinExistence type="predicted"/>
<evidence type="ECO:0000313" key="2">
    <source>
        <dbReference type="Proteomes" id="UP001152607"/>
    </source>
</evidence>
<gene>
    <name evidence="1" type="ORF">PDIGIT_LOCUS15629</name>
</gene>
<keyword evidence="2" id="KW-1185">Reference proteome</keyword>
<dbReference type="EMBL" id="CAOQHR010000013">
    <property type="protein sequence ID" value="CAI6342422.1"/>
    <property type="molecule type" value="Genomic_DNA"/>
</dbReference>
<comment type="caution">
    <text evidence="1">The sequence shown here is derived from an EMBL/GenBank/DDBJ whole genome shotgun (WGS) entry which is preliminary data.</text>
</comment>
<name>A0A9W4UXA8_9PLEO</name>
<sequence length="78" mass="9009">MYLRTCWILSLDVKSILCVPTHRLDLPSTESSAYERDSVFIHEHAKNIWISISNCQQTPSTAEWFNLLIPSSFARAIR</sequence>
<dbReference type="Proteomes" id="UP001152607">
    <property type="component" value="Unassembled WGS sequence"/>
</dbReference>
<protein>
    <submittedName>
        <fullName evidence="1">Uncharacterized protein</fullName>
    </submittedName>
</protein>
<accession>A0A9W4UXA8</accession>
<reference evidence="1" key="1">
    <citation type="submission" date="2023-01" db="EMBL/GenBank/DDBJ databases">
        <authorList>
            <person name="Van Ghelder C."/>
            <person name="Rancurel C."/>
        </authorList>
    </citation>
    <scope>NUCLEOTIDE SEQUENCE</scope>
    <source>
        <strain evidence="1">CNCM I-4278</strain>
    </source>
</reference>
<organism evidence="1 2">
    <name type="scientific">Periconia digitata</name>
    <dbReference type="NCBI Taxonomy" id="1303443"/>
    <lineage>
        <taxon>Eukaryota</taxon>
        <taxon>Fungi</taxon>
        <taxon>Dikarya</taxon>
        <taxon>Ascomycota</taxon>
        <taxon>Pezizomycotina</taxon>
        <taxon>Dothideomycetes</taxon>
        <taxon>Pleosporomycetidae</taxon>
        <taxon>Pleosporales</taxon>
        <taxon>Massarineae</taxon>
        <taxon>Periconiaceae</taxon>
        <taxon>Periconia</taxon>
    </lineage>
</organism>